<organism evidence="2 3">
    <name type="scientific">Candidatus Cellulosilyticum pullistercoris</name>
    <dbReference type="NCBI Taxonomy" id="2838521"/>
    <lineage>
        <taxon>Bacteria</taxon>
        <taxon>Bacillati</taxon>
        <taxon>Bacillota</taxon>
        <taxon>Clostridia</taxon>
        <taxon>Lachnospirales</taxon>
        <taxon>Cellulosilyticaceae</taxon>
        <taxon>Cellulosilyticum</taxon>
    </lineage>
</organism>
<dbReference type="Pfam" id="PF19568">
    <property type="entry name" value="Spore_III_AA"/>
    <property type="match status" value="1"/>
</dbReference>
<dbReference type="InterPro" id="IPR045735">
    <property type="entry name" value="Spore_III_AA_AAA+_ATPase"/>
</dbReference>
<gene>
    <name evidence="2" type="ORF">H9872_03520</name>
</gene>
<evidence type="ECO:0000313" key="3">
    <source>
        <dbReference type="Proteomes" id="UP000824229"/>
    </source>
</evidence>
<name>A0A9E2KB41_9FIRM</name>
<sequence length="126" mass="14078">MKALLKVMPAKLKRGLSALSEADFKQLQEIRLRVGQPLILKIGGNEFGLGDEGICKLEWGHKISKQDISDILHCMSNFSLYALEDELRQGFLTLEGGHRVGLVGKVVLESNRIKTLKYISGMNIRI</sequence>
<evidence type="ECO:0000259" key="1">
    <source>
        <dbReference type="Pfam" id="PF19568"/>
    </source>
</evidence>
<reference evidence="2" key="1">
    <citation type="journal article" date="2021" name="PeerJ">
        <title>Extensive microbial diversity within the chicken gut microbiome revealed by metagenomics and culture.</title>
        <authorList>
            <person name="Gilroy R."/>
            <person name="Ravi A."/>
            <person name="Getino M."/>
            <person name="Pursley I."/>
            <person name="Horton D.L."/>
            <person name="Alikhan N.F."/>
            <person name="Baker D."/>
            <person name="Gharbi K."/>
            <person name="Hall N."/>
            <person name="Watson M."/>
            <person name="Adriaenssens E.M."/>
            <person name="Foster-Nyarko E."/>
            <person name="Jarju S."/>
            <person name="Secka A."/>
            <person name="Antonio M."/>
            <person name="Oren A."/>
            <person name="Chaudhuri R.R."/>
            <person name="La Ragione R."/>
            <person name="Hildebrand F."/>
            <person name="Pallen M.J."/>
        </authorList>
    </citation>
    <scope>NUCLEOTIDE SEQUENCE</scope>
    <source>
        <strain evidence="2">B5-657</strain>
    </source>
</reference>
<comment type="caution">
    <text evidence="2">The sequence shown here is derived from an EMBL/GenBank/DDBJ whole genome shotgun (WGS) entry which is preliminary data.</text>
</comment>
<protein>
    <submittedName>
        <fullName evidence="2">Stage III sporulation protein AA</fullName>
    </submittedName>
</protein>
<accession>A0A9E2KB41</accession>
<dbReference type="AlphaFoldDB" id="A0A9E2KB41"/>
<dbReference type="Proteomes" id="UP000824229">
    <property type="component" value="Unassembled WGS sequence"/>
</dbReference>
<proteinExistence type="predicted"/>
<reference evidence="2" key="2">
    <citation type="submission" date="2021-04" db="EMBL/GenBank/DDBJ databases">
        <authorList>
            <person name="Gilroy R."/>
        </authorList>
    </citation>
    <scope>NUCLEOTIDE SEQUENCE</scope>
    <source>
        <strain evidence="2">B5-657</strain>
    </source>
</reference>
<feature type="domain" description="Stage III sporulation protein AA AAA+ ATPase" evidence="1">
    <location>
        <begin position="4"/>
        <end position="126"/>
    </location>
</feature>
<evidence type="ECO:0000313" key="2">
    <source>
        <dbReference type="EMBL" id="MBU3803815.1"/>
    </source>
</evidence>
<feature type="non-terminal residue" evidence="2">
    <location>
        <position position="126"/>
    </location>
</feature>
<dbReference type="EMBL" id="JAHLFQ010000069">
    <property type="protein sequence ID" value="MBU3803815.1"/>
    <property type="molecule type" value="Genomic_DNA"/>
</dbReference>